<gene>
    <name evidence="3" type="ORF">EG327_000018</name>
    <name evidence="2" type="ORF">EG328_009399</name>
</gene>
<evidence type="ECO:0000256" key="1">
    <source>
        <dbReference type="SAM" id="MobiDB-lite"/>
    </source>
</evidence>
<feature type="compositionally biased region" description="Basic residues" evidence="1">
    <location>
        <begin position="140"/>
        <end position="155"/>
    </location>
</feature>
<feature type="compositionally biased region" description="Polar residues" evidence="1">
    <location>
        <begin position="46"/>
        <end position="94"/>
    </location>
</feature>
<dbReference type="AlphaFoldDB" id="A0A8H3U9Y9"/>
<feature type="region of interest" description="Disordered" evidence="1">
    <location>
        <begin position="22"/>
        <end position="193"/>
    </location>
</feature>
<feature type="compositionally biased region" description="Low complexity" evidence="1">
    <location>
        <begin position="121"/>
        <end position="133"/>
    </location>
</feature>
<accession>A0A8H3U9Y9</accession>
<evidence type="ECO:0000313" key="3">
    <source>
        <dbReference type="EMBL" id="KAE9994805.1"/>
    </source>
</evidence>
<dbReference type="Proteomes" id="UP000490939">
    <property type="component" value="Unassembled WGS sequence"/>
</dbReference>
<proteinExistence type="predicted"/>
<organism evidence="2 4">
    <name type="scientific">Venturia inaequalis</name>
    <name type="common">Apple scab fungus</name>
    <dbReference type="NCBI Taxonomy" id="5025"/>
    <lineage>
        <taxon>Eukaryota</taxon>
        <taxon>Fungi</taxon>
        <taxon>Dikarya</taxon>
        <taxon>Ascomycota</taxon>
        <taxon>Pezizomycotina</taxon>
        <taxon>Dothideomycetes</taxon>
        <taxon>Pleosporomycetidae</taxon>
        <taxon>Venturiales</taxon>
        <taxon>Venturiaceae</taxon>
        <taxon>Venturia</taxon>
    </lineage>
</organism>
<protein>
    <submittedName>
        <fullName evidence="2">Uncharacterized protein</fullName>
    </submittedName>
</protein>
<evidence type="ECO:0000313" key="2">
    <source>
        <dbReference type="EMBL" id="KAE9965790.1"/>
    </source>
</evidence>
<evidence type="ECO:0000313" key="4">
    <source>
        <dbReference type="Proteomes" id="UP000447873"/>
    </source>
</evidence>
<sequence>MAPKLDFAHSMANDFGSGSAFAIKTVKGNGPANRKNAPMSGRRDSGSPTNEAGQANHAGSSSSRLAPRASNESNVGVQTTNLTRIHSGTATLGVNESDEEIRSEGSEDDMNSRRSGRSNDSAGSRGSHSSNRSGESRGRGSSRSRRHETRGRRSARPAGPRSQPESTRLTKSALKSLRKDRGGRTLQEETFQRRTAKVRIATREHERKAKRSKEVEEEEEDEIRFEMDHKRGMLVRRGLYSDGTKPWQHRFGDPHADVLSKVGLRGVYEKVKKSFYWAF</sequence>
<dbReference type="EMBL" id="WNWS01000563">
    <property type="protein sequence ID" value="KAE9965790.1"/>
    <property type="molecule type" value="Genomic_DNA"/>
</dbReference>
<evidence type="ECO:0000313" key="5">
    <source>
        <dbReference type="Proteomes" id="UP000490939"/>
    </source>
</evidence>
<comment type="caution">
    <text evidence="2">The sequence shown here is derived from an EMBL/GenBank/DDBJ whole genome shotgun (WGS) entry which is preliminary data.</text>
</comment>
<dbReference type="EMBL" id="WNWR01000001">
    <property type="protein sequence ID" value="KAE9994805.1"/>
    <property type="molecule type" value="Genomic_DNA"/>
</dbReference>
<keyword evidence="5" id="KW-1185">Reference proteome</keyword>
<dbReference type="OrthoDB" id="10465726at2759"/>
<name>A0A8H3U9Y9_VENIN</name>
<feature type="compositionally biased region" description="Basic and acidic residues" evidence="1">
    <location>
        <begin position="177"/>
        <end position="192"/>
    </location>
</feature>
<reference evidence="2 4" key="1">
    <citation type="submission" date="2018-12" db="EMBL/GenBank/DDBJ databases">
        <title>Venturia inaequalis Genome Resource.</title>
        <authorList>
            <person name="Lichtner F.J."/>
        </authorList>
    </citation>
    <scope>NUCLEOTIDE SEQUENCE [LARGE SCALE GENOMIC DNA]</scope>
    <source>
        <strain evidence="2 4">120213</strain>
        <strain evidence="3 5">DMI_063113</strain>
    </source>
</reference>
<dbReference type="Proteomes" id="UP000447873">
    <property type="component" value="Unassembled WGS sequence"/>
</dbReference>